<organism evidence="1 2">
    <name type="scientific">Amycolatopsis vancoresmycina DSM 44592</name>
    <dbReference type="NCBI Taxonomy" id="1292037"/>
    <lineage>
        <taxon>Bacteria</taxon>
        <taxon>Bacillati</taxon>
        <taxon>Actinomycetota</taxon>
        <taxon>Actinomycetes</taxon>
        <taxon>Pseudonocardiales</taxon>
        <taxon>Pseudonocardiaceae</taxon>
        <taxon>Amycolatopsis</taxon>
    </lineage>
</organism>
<protein>
    <submittedName>
        <fullName evidence="1">Uncharacterized protein</fullName>
    </submittedName>
</protein>
<evidence type="ECO:0000313" key="2">
    <source>
        <dbReference type="Proteomes" id="UP000014139"/>
    </source>
</evidence>
<keyword evidence="2" id="KW-1185">Reference proteome</keyword>
<dbReference type="Proteomes" id="UP000014139">
    <property type="component" value="Unassembled WGS sequence"/>
</dbReference>
<gene>
    <name evidence="1" type="ORF">H480_42875</name>
</gene>
<sequence>MGGSPAGERLPDLPGYLRRPHDDELAGLLDDVTANVMVVLSGESSTGKTRALYEAVLASRSLRDWPLWYPRTADDLLRLLHSGRLADKAVLWLNETHNHLSGPTGDLAAAALRDLLDGSHGGPFAVVGTLWPQFWAEFVAQPRSGQRDEHANARALLQHRASRIRVAEQLSRAEVARLRATSAVDPRLAAAASA</sequence>
<dbReference type="RefSeq" id="WP_004562236.1">
    <property type="nucleotide sequence ID" value="NZ_AOUO01000747.1"/>
</dbReference>
<feature type="non-terminal residue" evidence="1">
    <location>
        <position position="194"/>
    </location>
</feature>
<reference evidence="1 2" key="1">
    <citation type="submission" date="2013-02" db="EMBL/GenBank/DDBJ databases">
        <title>Draft genome sequence of Amycolatopsis vancoresmycina strain DSM 44592T.</title>
        <authorList>
            <person name="Kumar S."/>
            <person name="Kaur N."/>
            <person name="Kaur C."/>
            <person name="Raghava G.P.S."/>
            <person name="Mayilraj S."/>
        </authorList>
    </citation>
    <scope>NUCLEOTIDE SEQUENCE [LARGE SCALE GENOMIC DNA]</scope>
    <source>
        <strain evidence="1 2">DSM 44592</strain>
    </source>
</reference>
<proteinExistence type="predicted"/>
<comment type="caution">
    <text evidence="1">The sequence shown here is derived from an EMBL/GenBank/DDBJ whole genome shotgun (WGS) entry which is preliminary data.</text>
</comment>
<dbReference type="AlphaFoldDB" id="R1HJS4"/>
<dbReference type="EMBL" id="AOUO01000747">
    <property type="protein sequence ID" value="EOD58689.1"/>
    <property type="molecule type" value="Genomic_DNA"/>
</dbReference>
<name>R1HJS4_9PSEU</name>
<evidence type="ECO:0000313" key="1">
    <source>
        <dbReference type="EMBL" id="EOD58689.1"/>
    </source>
</evidence>
<accession>R1HJS4</accession>